<organism evidence="1">
    <name type="scientific">Steinernema carpocapsae</name>
    <name type="common">Entomopathogenic nematode</name>
    <dbReference type="NCBI Taxonomy" id="34508"/>
    <lineage>
        <taxon>Eukaryota</taxon>
        <taxon>Metazoa</taxon>
        <taxon>Ecdysozoa</taxon>
        <taxon>Nematoda</taxon>
        <taxon>Chromadorea</taxon>
        <taxon>Rhabditida</taxon>
        <taxon>Tylenchina</taxon>
        <taxon>Panagrolaimomorpha</taxon>
        <taxon>Strongyloidoidea</taxon>
        <taxon>Steinernematidae</taxon>
        <taxon>Steinernema</taxon>
    </lineage>
</organism>
<evidence type="ECO:0000313" key="1">
    <source>
        <dbReference type="EMBL" id="ABQ23236.1"/>
    </source>
</evidence>
<proteinExistence type="evidence at transcript level"/>
<reference evidence="1" key="1">
    <citation type="journal article" date="2007" name="Int. J. Parasitol.">
        <title>Gene induction by desiccation stress in the entomopathogenic nematode Steinernema carpocapsae reveals parallels with drought tolerance mechanisms in plants.</title>
        <authorList>
            <person name="Tyson T."/>
            <person name="Reardon W."/>
            <person name="Browne J.A."/>
            <person name="Burnell A.M."/>
        </authorList>
    </citation>
    <scope>NUCLEOTIDE SEQUENCE</scope>
    <source>
        <strain evidence="1">All</strain>
    </source>
</reference>
<accession>A5H2V3</accession>
<protein>
    <submittedName>
        <fullName evidence="1">Ahn-2</fullName>
    </submittedName>
    <submittedName>
        <fullName evidence="2">Ahn-3</fullName>
    </submittedName>
</protein>
<dbReference type="AlphaFoldDB" id="A5H2V3"/>
<sequence length="54" mass="5881">MLGRYPFASSVLKRKWLVDQSASRSSFNAQKGGASNTEHAFRTANFKITSAGTT</sequence>
<name>A5H2V3_STECR</name>
<dbReference type="EMBL" id="EF026244">
    <property type="protein sequence ID" value="ABQ23236.1"/>
    <property type="molecule type" value="mRNA"/>
</dbReference>
<dbReference type="EMBL" id="EF026245">
    <property type="protein sequence ID" value="ABQ23237.1"/>
    <property type="molecule type" value="mRNA"/>
</dbReference>
<evidence type="ECO:0000313" key="2">
    <source>
        <dbReference type="EMBL" id="ABQ23237.1"/>
    </source>
</evidence>